<name>A0A8X6P5Z7_NEPPI</name>
<comment type="caution">
    <text evidence="1">The sequence shown here is derived from an EMBL/GenBank/DDBJ whole genome shotgun (WGS) entry which is preliminary data.</text>
</comment>
<dbReference type="Proteomes" id="UP000887013">
    <property type="component" value="Unassembled WGS sequence"/>
</dbReference>
<evidence type="ECO:0000313" key="2">
    <source>
        <dbReference type="Proteomes" id="UP000887013"/>
    </source>
</evidence>
<proteinExistence type="predicted"/>
<reference evidence="1" key="1">
    <citation type="submission" date="2020-08" db="EMBL/GenBank/DDBJ databases">
        <title>Multicomponent nature underlies the extraordinary mechanical properties of spider dragline silk.</title>
        <authorList>
            <person name="Kono N."/>
            <person name="Nakamura H."/>
            <person name="Mori M."/>
            <person name="Yoshida Y."/>
            <person name="Ohtoshi R."/>
            <person name="Malay A.D."/>
            <person name="Moran D.A.P."/>
            <person name="Tomita M."/>
            <person name="Numata K."/>
            <person name="Arakawa K."/>
        </authorList>
    </citation>
    <scope>NUCLEOTIDE SEQUENCE</scope>
</reference>
<organism evidence="1 2">
    <name type="scientific">Nephila pilipes</name>
    <name type="common">Giant wood spider</name>
    <name type="synonym">Nephila maculata</name>
    <dbReference type="NCBI Taxonomy" id="299642"/>
    <lineage>
        <taxon>Eukaryota</taxon>
        <taxon>Metazoa</taxon>
        <taxon>Ecdysozoa</taxon>
        <taxon>Arthropoda</taxon>
        <taxon>Chelicerata</taxon>
        <taxon>Arachnida</taxon>
        <taxon>Araneae</taxon>
        <taxon>Araneomorphae</taxon>
        <taxon>Entelegynae</taxon>
        <taxon>Araneoidea</taxon>
        <taxon>Nephilidae</taxon>
        <taxon>Nephila</taxon>
    </lineage>
</organism>
<sequence>MKWTKVMIQDPSSLAYLQIWTTPAPPVTEDEKLKKRIQYVAQMKEIQRSQFALFDSINMNQEDTEYMTCLVMIKKRNKELELLEKRRVVPCKKADVLHCLETRFCIHFEAKCGLLLDIMYLGANVPRHTIDRDCQLWKFHCSKE</sequence>
<evidence type="ECO:0000313" key="1">
    <source>
        <dbReference type="EMBL" id="GFT50102.1"/>
    </source>
</evidence>
<protein>
    <submittedName>
        <fullName evidence="1">Uncharacterized protein</fullName>
    </submittedName>
</protein>
<dbReference type="AlphaFoldDB" id="A0A8X6P5Z7"/>
<dbReference type="EMBL" id="BMAW01016648">
    <property type="protein sequence ID" value="GFT50102.1"/>
    <property type="molecule type" value="Genomic_DNA"/>
</dbReference>
<gene>
    <name evidence="1" type="ORF">NPIL_363061</name>
</gene>
<accession>A0A8X6P5Z7</accession>
<keyword evidence="2" id="KW-1185">Reference proteome</keyword>